<proteinExistence type="predicted"/>
<evidence type="ECO:0000313" key="2">
    <source>
        <dbReference type="EMBL" id="MBF6225306.1"/>
    </source>
</evidence>
<keyword evidence="1" id="KW-0732">Signal</keyword>
<dbReference type="RefSeq" id="WP_195032600.1">
    <property type="nucleotide sequence ID" value="NZ_JADLRE010000006.1"/>
</dbReference>
<feature type="signal peptide" evidence="1">
    <location>
        <begin position="1"/>
        <end position="24"/>
    </location>
</feature>
<comment type="caution">
    <text evidence="2">The sequence shown here is derived from an EMBL/GenBank/DDBJ whole genome shotgun (WGS) entry which is preliminary data.</text>
</comment>
<evidence type="ECO:0008006" key="4">
    <source>
        <dbReference type="Google" id="ProtNLM"/>
    </source>
</evidence>
<organism evidence="2 3">
    <name type="scientific">Nocardia abscessus</name>
    <dbReference type="NCBI Taxonomy" id="120957"/>
    <lineage>
        <taxon>Bacteria</taxon>
        <taxon>Bacillati</taxon>
        <taxon>Actinomycetota</taxon>
        <taxon>Actinomycetes</taxon>
        <taxon>Mycobacteriales</taxon>
        <taxon>Nocardiaceae</taxon>
        <taxon>Nocardia</taxon>
    </lineage>
</organism>
<evidence type="ECO:0000313" key="3">
    <source>
        <dbReference type="Proteomes" id="UP000807309"/>
    </source>
</evidence>
<protein>
    <recommendedName>
        <fullName evidence="4">Secreted protein</fullName>
    </recommendedName>
</protein>
<accession>A0ABS0C583</accession>
<sequence length="178" mass="18956">MRVTKAVLLVVLLIVTAGSGAATADPAVDRPSALPPIAAPLALFTLTTIPDGWQARTDLRPQLEIFADGRAVSSPDAVAADRRPEIAPKRIDGHIPPDVLSAALAETNALATADLGVPKPIDQSSRIIDYMPQSPAQDVHLVVYSPETTEGLGSEQQTARKRFADLYKKLLDAFVKDN</sequence>
<feature type="chain" id="PRO_5045873387" description="Secreted protein" evidence="1">
    <location>
        <begin position="25"/>
        <end position="178"/>
    </location>
</feature>
<dbReference type="Proteomes" id="UP000807309">
    <property type="component" value="Unassembled WGS sequence"/>
</dbReference>
<keyword evidence="3" id="KW-1185">Reference proteome</keyword>
<gene>
    <name evidence="2" type="ORF">IU470_09305</name>
</gene>
<reference evidence="2 3" key="1">
    <citation type="submission" date="2020-10" db="EMBL/GenBank/DDBJ databases">
        <title>Identification of Nocardia species via Next-generation sequencing and recognition of intraspecies genetic diversity.</title>
        <authorList>
            <person name="Li P."/>
            <person name="Li P."/>
            <person name="Lu B."/>
        </authorList>
    </citation>
    <scope>NUCLEOTIDE SEQUENCE [LARGE SCALE GENOMIC DNA]</scope>
    <source>
        <strain evidence="2 3">N-11</strain>
    </source>
</reference>
<dbReference type="EMBL" id="JADLRE010000006">
    <property type="protein sequence ID" value="MBF6225306.1"/>
    <property type="molecule type" value="Genomic_DNA"/>
</dbReference>
<evidence type="ECO:0000256" key="1">
    <source>
        <dbReference type="SAM" id="SignalP"/>
    </source>
</evidence>
<name>A0ABS0C583_9NOCA</name>